<protein>
    <recommendedName>
        <fullName evidence="1">Integrase zinc-binding domain-containing protein</fullName>
    </recommendedName>
</protein>
<evidence type="ECO:0000259" key="1">
    <source>
        <dbReference type="Pfam" id="PF17921"/>
    </source>
</evidence>
<sequence length="153" mass="17848">MYSDLPLVYWWNGMKKDIAKFVAKCPICQQVGIDHQKSGGLSRDIMILTWKWEDLNMNFILGLPCTNRQHDSIWVIVDRMKKLAHFIRVKVSYFVKDYAKLYLRDIVRLHGVPLSIIIDRCPYQILRGIGMVAYELDFPNDLASVHPFFTSPS</sequence>
<name>A0AAF0UHV5_SOLVR</name>
<gene>
    <name evidence="2" type="ORF">MTR67_040015</name>
</gene>
<keyword evidence="3" id="KW-1185">Reference proteome</keyword>
<reference evidence="2" key="1">
    <citation type="submission" date="2023-08" db="EMBL/GenBank/DDBJ databases">
        <title>A de novo genome assembly of Solanum verrucosum Schlechtendal, a Mexican diploid species geographically isolated from the other diploid A-genome species in potato relatives.</title>
        <authorList>
            <person name="Hosaka K."/>
        </authorList>
    </citation>
    <scope>NUCLEOTIDE SEQUENCE</scope>
    <source>
        <tissue evidence="2">Young leaves</tissue>
    </source>
</reference>
<dbReference type="EMBL" id="CP133620">
    <property type="protein sequence ID" value="WMV46630.1"/>
    <property type="molecule type" value="Genomic_DNA"/>
</dbReference>
<evidence type="ECO:0000313" key="2">
    <source>
        <dbReference type="EMBL" id="WMV46630.1"/>
    </source>
</evidence>
<dbReference type="Proteomes" id="UP001234989">
    <property type="component" value="Chromosome 9"/>
</dbReference>
<dbReference type="AlphaFoldDB" id="A0AAF0UHV5"/>
<dbReference type="Pfam" id="PF17921">
    <property type="entry name" value="Integrase_H2C2"/>
    <property type="match status" value="1"/>
</dbReference>
<dbReference type="Gene3D" id="1.10.340.70">
    <property type="match status" value="1"/>
</dbReference>
<organism evidence="2 3">
    <name type="scientific">Solanum verrucosum</name>
    <dbReference type="NCBI Taxonomy" id="315347"/>
    <lineage>
        <taxon>Eukaryota</taxon>
        <taxon>Viridiplantae</taxon>
        <taxon>Streptophyta</taxon>
        <taxon>Embryophyta</taxon>
        <taxon>Tracheophyta</taxon>
        <taxon>Spermatophyta</taxon>
        <taxon>Magnoliopsida</taxon>
        <taxon>eudicotyledons</taxon>
        <taxon>Gunneridae</taxon>
        <taxon>Pentapetalae</taxon>
        <taxon>asterids</taxon>
        <taxon>lamiids</taxon>
        <taxon>Solanales</taxon>
        <taxon>Solanaceae</taxon>
        <taxon>Solanoideae</taxon>
        <taxon>Solaneae</taxon>
        <taxon>Solanum</taxon>
    </lineage>
</organism>
<dbReference type="PANTHER" id="PTHR45835:SF91">
    <property type="entry name" value="RETROTRANSPOSON, TY3-GYPSY SUBCLASS-LIKE PROTEIN"/>
    <property type="match status" value="1"/>
</dbReference>
<dbReference type="InterPro" id="IPR041588">
    <property type="entry name" value="Integrase_H2C2"/>
</dbReference>
<dbReference type="SUPFAM" id="SSF53098">
    <property type="entry name" value="Ribonuclease H-like"/>
    <property type="match status" value="1"/>
</dbReference>
<dbReference type="PANTHER" id="PTHR45835">
    <property type="entry name" value="YALI0A06105P"/>
    <property type="match status" value="1"/>
</dbReference>
<dbReference type="InterPro" id="IPR012337">
    <property type="entry name" value="RNaseH-like_sf"/>
</dbReference>
<evidence type="ECO:0000313" key="3">
    <source>
        <dbReference type="Proteomes" id="UP001234989"/>
    </source>
</evidence>
<proteinExistence type="predicted"/>
<feature type="domain" description="Integrase zinc-binding" evidence="1">
    <location>
        <begin position="2"/>
        <end position="31"/>
    </location>
</feature>
<accession>A0AAF0UHV5</accession>